<evidence type="ECO:0000313" key="6">
    <source>
        <dbReference type="EMBL" id="KAA8895649.1"/>
    </source>
</evidence>
<evidence type="ECO:0000256" key="1">
    <source>
        <dbReference type="ARBA" id="ARBA00004123"/>
    </source>
</evidence>
<sequence length="737" mass="79140">MVSKKSAAPKQKPQAASHLSSKLSTAASSSAVITASAFSPPALRLSLYASVALGLDAYRLRIHDTNTGRLRCEHSFEKGLQINSLSWGSLPPKEKKSAKKKRKKLSNGADAAEETAKNAVVAAATNKGTIILFSPSEGAVVGVLEGEHVAGVQCFVFSEEEGRGWSCGQDAKLVEWHIARKNSLSNIQLPDTSIRRLAPTAEKVLCASHTIYAIDKENPVTPQTFTAHSTLVHSLIASKDEESFLSAAETDRFINIFSLAKNKSLGSLVAESDVARISLLQGAQEDILAAVTAEGVVEVFKSPFEPIAADPAASRKKKALTRKGEAKIRIVRPNGKDTVSIADVSVHDEELILVWVEGGVNVVFERVRWANAEDGGLVLSGTVDITRSKTNAFAVNGAVMNGVKEVGKMAVDQSTAIVIGGDDMGDVGMEDAPEPAKEPEDEEEEEEETSPEDDEEDAQENGEASFADRFQALEVAAKPSGALPTVNNKTALEPPAANALTSVLVQALKTNDTTLLESCLHTTDSDIIMNTVRKLPSSLAVPLLERLAERLARKPGRAGSLGEWVRWTLVAHGGYLVTLPKLVRTLSGLYSTLNTRANALPRLLALQGRLDMLQAQVQLRQSFRAVAVQPEERPSEEAVVYVEGQTPESDSSDDESDQEPEEVGMEGMRIEDASYIKSPAAFDSSSDDESERGSSVEEGFMDSDDEEDDDIDSDEAEEDARAFLDVEASESEGEDDA</sequence>
<feature type="domain" description="Small-subunit processome Utp12" evidence="5">
    <location>
        <begin position="511"/>
        <end position="614"/>
    </location>
</feature>
<keyword evidence="2" id="KW-0539">Nucleus</keyword>
<dbReference type="Pfam" id="PF04003">
    <property type="entry name" value="Utp12"/>
    <property type="match status" value="1"/>
</dbReference>
<dbReference type="InterPro" id="IPR007148">
    <property type="entry name" value="SSU_processome_Utp12"/>
</dbReference>
<feature type="region of interest" description="Disordered" evidence="4">
    <location>
        <begin position="420"/>
        <end position="462"/>
    </location>
</feature>
<dbReference type="PANTHER" id="PTHR44267:SF1">
    <property type="entry name" value="WD REPEAT-CONTAINING PROTEIN 43"/>
    <property type="match status" value="1"/>
</dbReference>
<dbReference type="PANTHER" id="PTHR44267">
    <property type="entry name" value="WD REPEAT-CONTAINING PROTEIN 43"/>
    <property type="match status" value="1"/>
</dbReference>
<dbReference type="EMBL" id="VXIS01000251">
    <property type="protein sequence ID" value="KAA8895649.1"/>
    <property type="molecule type" value="Genomic_DNA"/>
</dbReference>
<feature type="compositionally biased region" description="Acidic residues" evidence="4">
    <location>
        <begin position="650"/>
        <end position="664"/>
    </location>
</feature>
<feature type="compositionally biased region" description="Acidic residues" evidence="4">
    <location>
        <begin position="423"/>
        <end position="460"/>
    </location>
</feature>
<evidence type="ECO:0000313" key="7">
    <source>
        <dbReference type="Proteomes" id="UP000326924"/>
    </source>
</evidence>
<feature type="region of interest" description="Disordered" evidence="4">
    <location>
        <begin position="87"/>
        <end position="110"/>
    </location>
</feature>
<feature type="compositionally biased region" description="Acidic residues" evidence="4">
    <location>
        <begin position="727"/>
        <end position="737"/>
    </location>
</feature>
<feature type="compositionally biased region" description="Acidic residues" evidence="4">
    <location>
        <begin position="699"/>
        <end position="718"/>
    </location>
</feature>
<dbReference type="InterPro" id="IPR036322">
    <property type="entry name" value="WD40_repeat_dom_sf"/>
</dbReference>
<dbReference type="GO" id="GO:0000462">
    <property type="term" value="P:maturation of SSU-rRNA from tricistronic rRNA transcript (SSU-rRNA, 5.8S rRNA, LSU-rRNA)"/>
    <property type="evidence" value="ECO:0007669"/>
    <property type="project" value="TreeGrafter"/>
</dbReference>
<evidence type="ECO:0000259" key="5">
    <source>
        <dbReference type="Pfam" id="PF04003"/>
    </source>
</evidence>
<protein>
    <submittedName>
        <fullName evidence="6">Dip2/Utp12 family-domain-containing protein</fullName>
    </submittedName>
</protein>
<accession>A0A5J5EKR2</accession>
<name>A0A5J5EKR2_9PEZI</name>
<dbReference type="InParanoid" id="A0A5J5EKR2"/>
<gene>
    <name evidence="6" type="ORF">FN846DRAFT_1024347</name>
</gene>
<dbReference type="SUPFAM" id="SSF50978">
    <property type="entry name" value="WD40 repeat-like"/>
    <property type="match status" value="1"/>
</dbReference>
<feature type="region of interest" description="Disordered" evidence="4">
    <location>
        <begin position="628"/>
        <end position="737"/>
    </location>
</feature>
<keyword evidence="7" id="KW-1185">Reference proteome</keyword>
<evidence type="ECO:0000256" key="2">
    <source>
        <dbReference type="ARBA" id="ARBA00023242"/>
    </source>
</evidence>
<feature type="compositionally biased region" description="Basic residues" evidence="4">
    <location>
        <begin position="96"/>
        <end position="105"/>
    </location>
</feature>
<proteinExistence type="inferred from homology"/>
<feature type="region of interest" description="Disordered" evidence="4">
    <location>
        <begin position="1"/>
        <end position="20"/>
    </location>
</feature>
<dbReference type="InterPro" id="IPR015943">
    <property type="entry name" value="WD40/YVTN_repeat-like_dom_sf"/>
</dbReference>
<evidence type="ECO:0000256" key="3">
    <source>
        <dbReference type="ARBA" id="ARBA00038335"/>
    </source>
</evidence>
<comment type="caution">
    <text evidence="6">The sequence shown here is derived from an EMBL/GenBank/DDBJ whole genome shotgun (WGS) entry which is preliminary data.</text>
</comment>
<evidence type="ECO:0000256" key="4">
    <source>
        <dbReference type="SAM" id="MobiDB-lite"/>
    </source>
</evidence>
<comment type="similarity">
    <text evidence="3">Belongs to the UTP5 family.</text>
</comment>
<dbReference type="FunCoup" id="A0A5J5EKR2">
    <property type="interactions" value="845"/>
</dbReference>
<comment type="subcellular location">
    <subcellularLocation>
        <location evidence="1">Nucleus</location>
    </subcellularLocation>
</comment>
<dbReference type="Gene3D" id="2.130.10.10">
    <property type="entry name" value="YVTN repeat-like/Quinoprotein amine dehydrogenase"/>
    <property type="match status" value="1"/>
</dbReference>
<dbReference type="AlphaFoldDB" id="A0A5J5EKR2"/>
<dbReference type="GO" id="GO:0032040">
    <property type="term" value="C:small-subunit processome"/>
    <property type="evidence" value="ECO:0007669"/>
    <property type="project" value="UniProtKB-ARBA"/>
</dbReference>
<reference evidence="6 7" key="1">
    <citation type="submission" date="2019-09" db="EMBL/GenBank/DDBJ databases">
        <title>Draft genome of the ectomycorrhizal ascomycete Sphaerosporella brunnea.</title>
        <authorList>
            <consortium name="DOE Joint Genome Institute"/>
            <person name="Benucci G.M."/>
            <person name="Marozzi G."/>
            <person name="Antonielli L."/>
            <person name="Sanchez S."/>
            <person name="Marco P."/>
            <person name="Wang X."/>
            <person name="Falini L.B."/>
            <person name="Barry K."/>
            <person name="Haridas S."/>
            <person name="Lipzen A."/>
            <person name="Labutti K."/>
            <person name="Grigoriev I.V."/>
            <person name="Murat C."/>
            <person name="Martin F."/>
            <person name="Albertini E."/>
            <person name="Donnini D."/>
            <person name="Bonito G."/>
        </authorList>
    </citation>
    <scope>NUCLEOTIDE SEQUENCE [LARGE SCALE GENOMIC DNA]</scope>
    <source>
        <strain evidence="6 7">Sb_GMNB300</strain>
    </source>
</reference>
<dbReference type="InterPro" id="IPR052414">
    <property type="entry name" value="U3_snoRNA-assoc_WDR"/>
</dbReference>
<organism evidence="6 7">
    <name type="scientific">Sphaerosporella brunnea</name>
    <dbReference type="NCBI Taxonomy" id="1250544"/>
    <lineage>
        <taxon>Eukaryota</taxon>
        <taxon>Fungi</taxon>
        <taxon>Dikarya</taxon>
        <taxon>Ascomycota</taxon>
        <taxon>Pezizomycotina</taxon>
        <taxon>Pezizomycetes</taxon>
        <taxon>Pezizales</taxon>
        <taxon>Pyronemataceae</taxon>
        <taxon>Sphaerosporella</taxon>
    </lineage>
</organism>
<dbReference type="Proteomes" id="UP000326924">
    <property type="component" value="Unassembled WGS sequence"/>
</dbReference>
<dbReference type="OrthoDB" id="30195at2759"/>